<dbReference type="InterPro" id="IPR036852">
    <property type="entry name" value="Peptidase_S8/S53_dom_sf"/>
</dbReference>
<organism evidence="7">
    <name type="scientific">Streptomyces haneummycinicus</name>
    <dbReference type="NCBI Taxonomy" id="3074435"/>
    <lineage>
        <taxon>Bacteria</taxon>
        <taxon>Bacillati</taxon>
        <taxon>Actinomycetota</taxon>
        <taxon>Actinomycetes</taxon>
        <taxon>Kitasatosporales</taxon>
        <taxon>Streptomycetaceae</taxon>
        <taxon>Streptomyces</taxon>
    </lineage>
</organism>
<dbReference type="EMBL" id="AP035768">
    <property type="protein sequence ID" value="BFO14858.1"/>
    <property type="molecule type" value="Genomic_DNA"/>
</dbReference>
<comment type="caution">
    <text evidence="4">Lacks conserved residue(s) required for the propagation of feature annotation.</text>
</comment>
<accession>A0AAT9HBV3</accession>
<keyword evidence="1" id="KW-0645">Protease</keyword>
<dbReference type="GO" id="GO:0006508">
    <property type="term" value="P:proteolysis"/>
    <property type="evidence" value="ECO:0007669"/>
    <property type="project" value="UniProtKB-KW"/>
</dbReference>
<evidence type="ECO:0000256" key="5">
    <source>
        <dbReference type="SAM" id="MobiDB-lite"/>
    </source>
</evidence>
<evidence type="ECO:0000259" key="6">
    <source>
        <dbReference type="Pfam" id="PF00082"/>
    </source>
</evidence>
<feature type="compositionally biased region" description="Polar residues" evidence="5">
    <location>
        <begin position="337"/>
        <end position="359"/>
    </location>
</feature>
<feature type="domain" description="Peptidase S8/S53" evidence="6">
    <location>
        <begin position="22"/>
        <end position="77"/>
    </location>
</feature>
<comment type="similarity">
    <text evidence="4">Belongs to the peptidase S8 family.</text>
</comment>
<evidence type="ECO:0000313" key="7">
    <source>
        <dbReference type="EMBL" id="BFO14858.1"/>
    </source>
</evidence>
<dbReference type="AlphaFoldDB" id="A0AAT9HBV3"/>
<evidence type="ECO:0000256" key="1">
    <source>
        <dbReference type="ARBA" id="ARBA00022670"/>
    </source>
</evidence>
<sequence>MDITAASARGNLIAEEVGESPAGYMTISGTSMATPHVAGAAAILKQQHPEWTYTELKGALTASTKGGASTPFEQGSGRVQVDKAIGQTVIAEPVSLSFGVQQWPHTDDKPVTKALTYRNLGTQDVTLKLTSTATNPKGKAAPAGFFTLGATTVTVPAGGTASVDVTTDTRLGGTVDGAYSAYVVATGGGQTVRTAAAVQREAESYDVTLKFLDRAGKPSANYLANLAGVSGLAADEWFQPYEADGTVTVRAPRGGYVLDTSILVGTDPETYRGADWIAQPKLDVTKNTTITVDARKAKPVNITVPAKGSSRCWRPPTTASRRRTSASASAGGWTRTRTSAPPTSARRSPTARCTSSGTPTGARAPRSSTAPSPVARSRSWPPVTPAPTRPANSPP</sequence>
<dbReference type="InterPro" id="IPR023828">
    <property type="entry name" value="Peptidase_S8_Ser-AS"/>
</dbReference>
<reference evidence="7" key="1">
    <citation type="submission" date="2024-06" db="EMBL/GenBank/DDBJ databases">
        <authorList>
            <consortium name="consrtm"/>
            <person name="Uemura M."/>
            <person name="Terahara T."/>
        </authorList>
    </citation>
    <scope>NUCLEOTIDE SEQUENCE</scope>
    <source>
        <strain evidence="7">KM77-8</strain>
    </source>
</reference>
<protein>
    <recommendedName>
        <fullName evidence="6">Peptidase S8/S53 domain-containing protein</fullName>
    </recommendedName>
</protein>
<reference evidence="7" key="2">
    <citation type="submission" date="2024-07" db="EMBL/GenBank/DDBJ databases">
        <title>Streptomyces haneummycinica sp. nov., a new antibiotic-producing actinobacterium isolated from marine sediment.</title>
        <authorList>
            <person name="Uemura M."/>
            <person name="Hamada M."/>
            <person name="Hirano S."/>
            <person name="Kobayashi K."/>
            <person name="Ohshiro T."/>
            <person name="Kobayashi T."/>
            <person name="Terahara T."/>
        </authorList>
    </citation>
    <scope>NUCLEOTIDE SEQUENCE</scope>
    <source>
        <strain evidence="7">KM77-8</strain>
    </source>
</reference>
<gene>
    <name evidence="7" type="ORF">SHKM778_12460</name>
</gene>
<dbReference type="Pfam" id="PF00082">
    <property type="entry name" value="Peptidase_S8"/>
    <property type="match status" value="1"/>
</dbReference>
<dbReference type="PROSITE" id="PS00138">
    <property type="entry name" value="SUBTILASE_SER"/>
    <property type="match status" value="1"/>
</dbReference>
<dbReference type="PANTHER" id="PTHR10795">
    <property type="entry name" value="PROPROTEIN CONVERTASE SUBTILISIN/KEXIN"/>
    <property type="match status" value="1"/>
</dbReference>
<keyword evidence="2" id="KW-0378">Hydrolase</keyword>
<dbReference type="InterPro" id="IPR045051">
    <property type="entry name" value="SBT"/>
</dbReference>
<name>A0AAT9HBV3_9ACTN</name>
<feature type="region of interest" description="Disordered" evidence="5">
    <location>
        <begin position="306"/>
        <end position="395"/>
    </location>
</feature>
<dbReference type="PROSITE" id="PS51892">
    <property type="entry name" value="SUBTILASE"/>
    <property type="match status" value="1"/>
</dbReference>
<dbReference type="Gene3D" id="3.40.50.200">
    <property type="entry name" value="Peptidase S8/S53 domain"/>
    <property type="match status" value="1"/>
</dbReference>
<feature type="compositionally biased region" description="Pro residues" evidence="5">
    <location>
        <begin position="382"/>
        <end position="395"/>
    </location>
</feature>
<dbReference type="SUPFAM" id="SSF52743">
    <property type="entry name" value="Subtilisin-like"/>
    <property type="match status" value="1"/>
</dbReference>
<feature type="compositionally biased region" description="Low complexity" evidence="5">
    <location>
        <begin position="313"/>
        <end position="336"/>
    </location>
</feature>
<evidence type="ECO:0000256" key="3">
    <source>
        <dbReference type="ARBA" id="ARBA00022825"/>
    </source>
</evidence>
<evidence type="ECO:0000256" key="2">
    <source>
        <dbReference type="ARBA" id="ARBA00022801"/>
    </source>
</evidence>
<dbReference type="InterPro" id="IPR000209">
    <property type="entry name" value="Peptidase_S8/S53_dom"/>
</dbReference>
<evidence type="ECO:0000256" key="4">
    <source>
        <dbReference type="PROSITE-ProRule" id="PRU01240"/>
    </source>
</evidence>
<dbReference type="GO" id="GO:0004252">
    <property type="term" value="F:serine-type endopeptidase activity"/>
    <property type="evidence" value="ECO:0007669"/>
    <property type="project" value="InterPro"/>
</dbReference>
<keyword evidence="3" id="KW-0720">Serine protease</keyword>
<proteinExistence type="inferred from homology"/>